<dbReference type="Gene3D" id="3.10.450.420">
    <property type="match status" value="1"/>
</dbReference>
<keyword evidence="1" id="KW-0175">Coiled coil</keyword>
<name>A0ABM9CKJ3_9BACL</name>
<dbReference type="Pfam" id="PF16800">
    <property type="entry name" value="Endopep_inhib"/>
    <property type="match status" value="1"/>
</dbReference>
<evidence type="ECO:0000313" key="5">
    <source>
        <dbReference type="Proteomes" id="UP000838686"/>
    </source>
</evidence>
<dbReference type="PROSITE" id="PS51257">
    <property type="entry name" value="PROKAR_LIPOPROTEIN"/>
    <property type="match status" value="1"/>
</dbReference>
<organism evidence="4 5">
    <name type="scientific">Paenibacillus plantiphilus</name>
    <dbReference type="NCBI Taxonomy" id="2905650"/>
    <lineage>
        <taxon>Bacteria</taxon>
        <taxon>Bacillati</taxon>
        <taxon>Bacillota</taxon>
        <taxon>Bacilli</taxon>
        <taxon>Bacillales</taxon>
        <taxon>Paenibacillaceae</taxon>
        <taxon>Paenibacillus</taxon>
    </lineage>
</organism>
<reference evidence="4" key="1">
    <citation type="submission" date="2022-01" db="EMBL/GenBank/DDBJ databases">
        <authorList>
            <person name="Criscuolo A."/>
        </authorList>
    </citation>
    <scope>NUCLEOTIDE SEQUENCE</scope>
    <source>
        <strain evidence="4">CIP111893</strain>
    </source>
</reference>
<keyword evidence="5" id="KW-1185">Reference proteome</keyword>
<evidence type="ECO:0000256" key="2">
    <source>
        <dbReference type="SAM" id="MobiDB-lite"/>
    </source>
</evidence>
<feature type="coiled-coil region" evidence="1">
    <location>
        <begin position="395"/>
        <end position="422"/>
    </location>
</feature>
<dbReference type="Proteomes" id="UP000838686">
    <property type="component" value="Unassembled WGS sequence"/>
</dbReference>
<comment type="caution">
    <text evidence="4">The sequence shown here is derived from an EMBL/GenBank/DDBJ whole genome shotgun (WGS) entry which is preliminary data.</text>
</comment>
<feature type="signal peptide" evidence="3">
    <location>
        <begin position="1"/>
        <end position="19"/>
    </location>
</feature>
<evidence type="ECO:0000256" key="3">
    <source>
        <dbReference type="SAM" id="SignalP"/>
    </source>
</evidence>
<dbReference type="RefSeq" id="WP_236344265.1">
    <property type="nucleotide sequence ID" value="NZ_CAKMMF010000024.1"/>
</dbReference>
<gene>
    <name evidence="4" type="ORF">PAECIP111893_03912</name>
</gene>
<dbReference type="InterPro" id="IPR031841">
    <property type="entry name" value="Endopep_inhib"/>
</dbReference>
<feature type="chain" id="PRO_5045940179" description="DUF4825 domain-containing protein" evidence="3">
    <location>
        <begin position="20"/>
        <end position="443"/>
    </location>
</feature>
<feature type="region of interest" description="Disordered" evidence="2">
    <location>
        <begin position="201"/>
        <end position="224"/>
    </location>
</feature>
<proteinExistence type="predicted"/>
<accession>A0ABM9CKJ3</accession>
<dbReference type="EMBL" id="CAKMMF010000024">
    <property type="protein sequence ID" value="CAH1215288.1"/>
    <property type="molecule type" value="Genomic_DNA"/>
</dbReference>
<evidence type="ECO:0008006" key="6">
    <source>
        <dbReference type="Google" id="ProtNLM"/>
    </source>
</evidence>
<evidence type="ECO:0000256" key="1">
    <source>
        <dbReference type="SAM" id="Coils"/>
    </source>
</evidence>
<feature type="compositionally biased region" description="Acidic residues" evidence="2">
    <location>
        <begin position="210"/>
        <end position="222"/>
    </location>
</feature>
<evidence type="ECO:0000313" key="4">
    <source>
        <dbReference type="EMBL" id="CAH1215288.1"/>
    </source>
</evidence>
<protein>
    <recommendedName>
        <fullName evidence="6">DUF4825 domain-containing protein</fullName>
    </recommendedName>
</protein>
<sequence length="443" mass="49941">MKRVIAAFAVLVLLLTACKETSQQGHEVENRPKAESADSIKHDINKTDIYHLRMKAERANQDIFQSSEAWNCSKDTEPEIAIPSDSNGQFDIYYMCSKFDTREKMMSHLTKAFTKETAAAMIDQHIDSGLMAEVKGRMGIAPYEGVPSLDWDEAEVVELTTGRNEAQAVFKVWDPADEAHYTFMTTYIYESGWKEEQLIKTAAESAPPDSSEDEASAEEDDEAAKLKTVNEQLCRDTLAHGDLDQAVEQYDDTYSEQQLDLSEAGQDMMFIAIGDCFQEETVRLTADNAGLLNRSEAMFESLAEINNTMVTIEHLYYGGGTMYTHVGIRNIGVYRYNMNQYVKKIQGGDAKAAVEAYDMEWVEIDKGLDDLRAIHFAEQEYLQGIKTKEEFAEMQGELEAAVQSIEHEIDELKTLLNGKNDAEVEVLESITGRIQVMDFDTME</sequence>
<keyword evidence="3" id="KW-0732">Signal</keyword>
<dbReference type="InterPro" id="IPR053749">
    <property type="entry name" value="TA_system-associated_sf"/>
</dbReference>